<feature type="compositionally biased region" description="Polar residues" evidence="1">
    <location>
        <begin position="36"/>
        <end position="51"/>
    </location>
</feature>
<dbReference type="Proteomes" id="UP000886998">
    <property type="component" value="Unassembled WGS sequence"/>
</dbReference>
<keyword evidence="4" id="KW-1185">Reference proteome</keyword>
<dbReference type="EMBL" id="BMAV01006851">
    <property type="protein sequence ID" value="GFY49149.1"/>
    <property type="molecule type" value="Genomic_DNA"/>
</dbReference>
<evidence type="ECO:0000256" key="1">
    <source>
        <dbReference type="SAM" id="MobiDB-lite"/>
    </source>
</evidence>
<dbReference type="AlphaFoldDB" id="A0A8X6X9H2"/>
<dbReference type="EMBL" id="BMAV01019774">
    <property type="protein sequence ID" value="GFY73011.1"/>
    <property type="molecule type" value="Genomic_DNA"/>
</dbReference>
<feature type="compositionally biased region" description="Polar residues" evidence="1">
    <location>
        <begin position="1"/>
        <end position="25"/>
    </location>
</feature>
<comment type="caution">
    <text evidence="2">The sequence shown here is derived from an EMBL/GenBank/DDBJ whole genome shotgun (WGS) entry which is preliminary data.</text>
</comment>
<gene>
    <name evidence="3" type="ORF">TNIN_415581</name>
    <name evidence="2" type="ORF">TNIN_469891</name>
</gene>
<sequence>METTQLNSRLETNSAAGGKQLNSVSPAPRSNRRKQLNSAAGGNNSTPLQLETQKHTRRETTQTSSRRKNNSTQQQDRKKKVTQLCTAFAAFTAESAFLIY</sequence>
<protein>
    <submittedName>
        <fullName evidence="2">Uncharacterized protein</fullName>
    </submittedName>
</protein>
<reference evidence="2" key="1">
    <citation type="submission" date="2020-08" db="EMBL/GenBank/DDBJ databases">
        <title>Multicomponent nature underlies the extraordinary mechanical properties of spider dragline silk.</title>
        <authorList>
            <person name="Kono N."/>
            <person name="Nakamura H."/>
            <person name="Mori M."/>
            <person name="Yoshida Y."/>
            <person name="Ohtoshi R."/>
            <person name="Malay A.D."/>
            <person name="Moran D.A.P."/>
            <person name="Tomita M."/>
            <person name="Numata K."/>
            <person name="Arakawa K."/>
        </authorList>
    </citation>
    <scope>NUCLEOTIDE SEQUENCE</scope>
</reference>
<organism evidence="2 4">
    <name type="scientific">Trichonephila inaurata madagascariensis</name>
    <dbReference type="NCBI Taxonomy" id="2747483"/>
    <lineage>
        <taxon>Eukaryota</taxon>
        <taxon>Metazoa</taxon>
        <taxon>Ecdysozoa</taxon>
        <taxon>Arthropoda</taxon>
        <taxon>Chelicerata</taxon>
        <taxon>Arachnida</taxon>
        <taxon>Araneae</taxon>
        <taxon>Araneomorphae</taxon>
        <taxon>Entelegynae</taxon>
        <taxon>Araneoidea</taxon>
        <taxon>Nephilidae</taxon>
        <taxon>Trichonephila</taxon>
        <taxon>Trichonephila inaurata</taxon>
    </lineage>
</organism>
<feature type="region of interest" description="Disordered" evidence="1">
    <location>
        <begin position="1"/>
        <end position="80"/>
    </location>
</feature>
<evidence type="ECO:0000313" key="4">
    <source>
        <dbReference type="Proteomes" id="UP000886998"/>
    </source>
</evidence>
<accession>A0A8X6X9H2</accession>
<proteinExistence type="predicted"/>
<evidence type="ECO:0000313" key="3">
    <source>
        <dbReference type="EMBL" id="GFY73011.1"/>
    </source>
</evidence>
<evidence type="ECO:0000313" key="2">
    <source>
        <dbReference type="EMBL" id="GFY49149.1"/>
    </source>
</evidence>
<name>A0A8X6X9H2_9ARAC</name>